<protein>
    <submittedName>
        <fullName evidence="3">Efflux transporter outer membrane subunit</fullName>
    </submittedName>
</protein>
<dbReference type="PROSITE" id="PS51257">
    <property type="entry name" value="PROKAR_LIPOPROTEIN"/>
    <property type="match status" value="1"/>
</dbReference>
<dbReference type="GO" id="GO:0005886">
    <property type="term" value="C:plasma membrane"/>
    <property type="evidence" value="ECO:0007669"/>
    <property type="project" value="UniProtKB-SubCell"/>
</dbReference>
<dbReference type="Gene3D" id="1.20.1600.10">
    <property type="entry name" value="Outer membrane efflux proteins (OEP)"/>
    <property type="match status" value="1"/>
</dbReference>
<proteinExistence type="inferred from homology"/>
<reference evidence="3 6" key="2">
    <citation type="submission" date="2020-09" db="EMBL/GenBank/DDBJ databases">
        <authorList>
            <person name="Kittiwongwattana C."/>
        </authorList>
    </citation>
    <scope>NUCLEOTIDE SEQUENCE</scope>
    <source>
        <strain evidence="4 6">1303</strain>
        <strain evidence="3">1310</strain>
    </source>
</reference>
<dbReference type="EMBL" id="CP051205">
    <property type="protein sequence ID" value="QJB33277.1"/>
    <property type="molecule type" value="Genomic_DNA"/>
</dbReference>
<dbReference type="AlphaFoldDB" id="A0AAE6ZJE5"/>
<evidence type="ECO:0000313" key="3">
    <source>
        <dbReference type="EMBL" id="QJB33277.1"/>
    </source>
</evidence>
<dbReference type="Gene3D" id="2.20.200.10">
    <property type="entry name" value="Outer membrane efflux proteins (OEP)"/>
    <property type="match status" value="1"/>
</dbReference>
<name>A0AAE6ZJE5_9BACT</name>
<dbReference type="InterPro" id="IPR003423">
    <property type="entry name" value="OMP_efflux"/>
</dbReference>
<dbReference type="KEGG" id="coy:HF329_18940"/>
<keyword evidence="2" id="KW-0472">Membrane</keyword>
<gene>
    <name evidence="4" type="ORF">HF324_18805</name>
    <name evidence="3" type="ORF">HF329_18940</name>
</gene>
<dbReference type="InterPro" id="IPR010131">
    <property type="entry name" value="MdtP/NodT-like"/>
</dbReference>
<keyword evidence="2" id="KW-0449">Lipoprotein</keyword>
<dbReference type="NCBIfam" id="TIGR01845">
    <property type="entry name" value="outer_NodT"/>
    <property type="match status" value="1"/>
</dbReference>
<evidence type="ECO:0000313" key="5">
    <source>
        <dbReference type="Proteomes" id="UP000502421"/>
    </source>
</evidence>
<evidence type="ECO:0000313" key="4">
    <source>
        <dbReference type="EMBL" id="QJB39797.1"/>
    </source>
</evidence>
<comment type="subcellular location">
    <subcellularLocation>
        <location evidence="2">Cell membrane</location>
        <topology evidence="2">Lipid-anchor</topology>
    </subcellularLocation>
</comment>
<dbReference type="Proteomes" id="UP000503144">
    <property type="component" value="Chromosome"/>
</dbReference>
<keyword evidence="2" id="KW-0812">Transmembrane</keyword>
<dbReference type="Pfam" id="PF02321">
    <property type="entry name" value="OEP"/>
    <property type="match status" value="2"/>
</dbReference>
<dbReference type="GO" id="GO:0015562">
    <property type="term" value="F:efflux transmembrane transporter activity"/>
    <property type="evidence" value="ECO:0007669"/>
    <property type="project" value="InterPro"/>
</dbReference>
<sequence length="483" mass="52866">MNKRIYQYALGACLLTGAGACTTQKELQLPERKVTPVTTAPAADTITLASFDRIFQDPYLKNLVDSALQNNYDLLAASRRISAAQANLMMARNAWLPSVNLSVTAGADHFADYTMTGVGNFDTNKSPNINEDQRVGTDLTPEYFVGIRSSWEIDLWGKLKQQRQATMARFLATSEARRLLTTQIVAGITSLYYELLAMDNELAIIHRNIKLQETAVATVHIQKDAGRATELAVQQFTAQLLSTQALEYGVKQEIASIENQLNALMGRLPQHIERSPVSDVVDSAYQPPVIPSGIPANLLLNRPDIQRAELELSATKADVKAARAAFFPGLTISPYAGFNAFKAGLLFKSPASVAWGALGSITAPIFNKKQLKAQYNISTANAYTAFYEYQQAIVNGYQEVATALNKVENQQQTYSLKSKEVLVLQQAVSTANILFTTGYANYLEVITAQKSVLEAELALVNTRKGMYQGLVSLYRSLGGSAAR</sequence>
<organism evidence="3 5">
    <name type="scientific">Chitinophaga oryzae</name>
    <dbReference type="NCBI Taxonomy" id="2725414"/>
    <lineage>
        <taxon>Bacteria</taxon>
        <taxon>Pseudomonadati</taxon>
        <taxon>Bacteroidota</taxon>
        <taxon>Chitinophagia</taxon>
        <taxon>Chitinophagales</taxon>
        <taxon>Chitinophagaceae</taxon>
        <taxon>Chitinophaga</taxon>
    </lineage>
</organism>
<dbReference type="RefSeq" id="WP_168806306.1">
    <property type="nucleotide sequence ID" value="NZ_CP051204.2"/>
</dbReference>
<dbReference type="Proteomes" id="UP000502421">
    <property type="component" value="Chromosome"/>
</dbReference>
<dbReference type="PANTHER" id="PTHR30203:SF30">
    <property type="entry name" value="OUTER MEMBRANE PROTEIN-RELATED"/>
    <property type="match status" value="1"/>
</dbReference>
<dbReference type="SUPFAM" id="SSF56954">
    <property type="entry name" value="Outer membrane efflux proteins (OEP)"/>
    <property type="match status" value="1"/>
</dbReference>
<evidence type="ECO:0000313" key="6">
    <source>
        <dbReference type="Proteomes" id="UP000503144"/>
    </source>
</evidence>
<evidence type="ECO:0000256" key="1">
    <source>
        <dbReference type="ARBA" id="ARBA00007613"/>
    </source>
</evidence>
<keyword evidence="6" id="KW-1185">Reference proteome</keyword>
<accession>A0AAE6ZJE5</accession>
<keyword evidence="2" id="KW-0564">Palmitate</keyword>
<dbReference type="PANTHER" id="PTHR30203">
    <property type="entry name" value="OUTER MEMBRANE CATION EFFLUX PROTEIN"/>
    <property type="match status" value="1"/>
</dbReference>
<keyword evidence="2" id="KW-1134">Transmembrane beta strand</keyword>
<reference evidence="5" key="1">
    <citation type="submission" date="2020-04" db="EMBL/GenBank/DDBJ databases">
        <authorList>
            <person name="Kittiwongwattana C."/>
        </authorList>
    </citation>
    <scope>NUCLEOTIDE SEQUENCE [LARGE SCALE GENOMIC DNA]</scope>
    <source>
        <strain evidence="5">1310</strain>
    </source>
</reference>
<dbReference type="EMBL" id="CP051204">
    <property type="protein sequence ID" value="QJB39797.1"/>
    <property type="molecule type" value="Genomic_DNA"/>
</dbReference>
<evidence type="ECO:0000256" key="2">
    <source>
        <dbReference type="RuleBase" id="RU362097"/>
    </source>
</evidence>
<comment type="similarity">
    <text evidence="1 2">Belongs to the outer membrane factor (OMF) (TC 1.B.17) family.</text>
</comment>